<dbReference type="InterPro" id="IPR000873">
    <property type="entry name" value="AMP-dep_synth/lig_dom"/>
</dbReference>
<dbReference type="Gene3D" id="3.40.50.12780">
    <property type="entry name" value="N-terminal domain of ligase-like"/>
    <property type="match status" value="1"/>
</dbReference>
<dbReference type="RefSeq" id="XP_018391072.1">
    <property type="nucleotide sequence ID" value="XM_018535976.1"/>
</dbReference>
<dbReference type="InterPro" id="IPR045851">
    <property type="entry name" value="AMP-bd_C_sf"/>
</dbReference>
<protein>
    <submittedName>
        <fullName evidence="5">Acetyl-CoA synthetase-like protein</fullName>
    </submittedName>
</protein>
<dbReference type="PROSITE" id="PS00455">
    <property type="entry name" value="AMP_BINDING"/>
    <property type="match status" value="1"/>
</dbReference>
<dbReference type="GO" id="GO:0043041">
    <property type="term" value="P:amino acid activation for nonribosomal peptide biosynthetic process"/>
    <property type="evidence" value="ECO:0007669"/>
    <property type="project" value="TreeGrafter"/>
</dbReference>
<dbReference type="Gene3D" id="3.30.300.30">
    <property type="match status" value="1"/>
</dbReference>
<dbReference type="AlphaFoldDB" id="A0A177E2F9"/>
<keyword evidence="1" id="KW-0596">Phosphopantetheine</keyword>
<dbReference type="GeneID" id="29121570"/>
<name>A0A177E2F9_ALTAL</name>
<dbReference type="Gene3D" id="3.30.559.10">
    <property type="entry name" value="Chloramphenicol acetyltransferase-like domain"/>
    <property type="match status" value="1"/>
</dbReference>
<dbReference type="SUPFAM" id="SSF47336">
    <property type="entry name" value="ACP-like"/>
    <property type="match status" value="1"/>
</dbReference>
<dbReference type="InterPro" id="IPR042099">
    <property type="entry name" value="ANL_N_sf"/>
</dbReference>
<dbReference type="InterPro" id="IPR023213">
    <property type="entry name" value="CAT-like_dom_sf"/>
</dbReference>
<dbReference type="PANTHER" id="PTHR45527">
    <property type="entry name" value="NONRIBOSOMAL PEPTIDE SYNTHETASE"/>
    <property type="match status" value="1"/>
</dbReference>
<dbReference type="Pfam" id="PF00668">
    <property type="entry name" value="Condensation"/>
    <property type="match status" value="1"/>
</dbReference>
<dbReference type="SUPFAM" id="SSF52777">
    <property type="entry name" value="CoA-dependent acyltransferases"/>
    <property type="match status" value="2"/>
</dbReference>
<dbReference type="PROSITE" id="PS50075">
    <property type="entry name" value="CARRIER"/>
    <property type="match status" value="1"/>
</dbReference>
<dbReference type="InterPro" id="IPR006162">
    <property type="entry name" value="Ppantetheine_attach_site"/>
</dbReference>
<dbReference type="PROSITE" id="PS00012">
    <property type="entry name" value="PHOSPHOPANTETHEINE"/>
    <property type="match status" value="1"/>
</dbReference>
<reference evidence="5 6" key="1">
    <citation type="submission" date="2016-05" db="EMBL/GenBank/DDBJ databases">
        <title>Comparative analysis of secretome profiles of manganese(II)-oxidizing ascomycete fungi.</title>
        <authorList>
            <consortium name="DOE Joint Genome Institute"/>
            <person name="Zeiner C.A."/>
            <person name="Purvine S.O."/>
            <person name="Zink E.M."/>
            <person name="Wu S."/>
            <person name="Pasa-Tolic L."/>
            <person name="Chaput D.L."/>
            <person name="Haridas S."/>
            <person name="Grigoriev I.V."/>
            <person name="Santelli C.M."/>
            <person name="Hansel C.M."/>
        </authorList>
    </citation>
    <scope>NUCLEOTIDE SEQUENCE [LARGE SCALE GENOMIC DNA]</scope>
    <source>
        <strain evidence="5 6">SRC1lrK2f</strain>
    </source>
</reference>
<dbReference type="Gene3D" id="3.30.559.30">
    <property type="entry name" value="Nonribosomal peptide synthetase, condensation domain"/>
    <property type="match status" value="1"/>
</dbReference>
<proteinExistence type="predicted"/>
<evidence type="ECO:0000256" key="2">
    <source>
        <dbReference type="ARBA" id="ARBA00022553"/>
    </source>
</evidence>
<dbReference type="STRING" id="5599.A0A177E2F9"/>
<keyword evidence="2" id="KW-0597">Phosphoprotein</keyword>
<dbReference type="Pfam" id="PF00501">
    <property type="entry name" value="AMP-binding"/>
    <property type="match status" value="1"/>
</dbReference>
<sequence length="1184" mass="130946">MGDISQDEKRIITQEEEDQIWSWNASLPPKPHLPITQVFSAQVNRSPDAPAVDAPDGTLTYTQLDDYSTRLARHLRITLDDITADKIVPICFDKSIWLVVCMMAVSKAGMAYTTLDPGNPTERLHACLATISPRVMLVEGKFKDRFPGEGEMKLVATVSEICSSSSDVGTNDKSDLPIGQPDDLAYVCFTSGSTGLPKVVQHTQSSAVSNVVHGHGYAANSRVLNFASQAFAASVVTTLKTLCNGGLLVLPPERERMGGIANFITRKEITRTFLTPTLLNLLNPDEVSCLQFLTVGGEPVTQRLIDIWAPRLSLVEAIGMTEGVGIANAIDISGKKCRARQFMTGCAWIVDQDDANILAPIGETGELLFEGPALCQGYRNDPEANAKAFIVGPPTWAQKRGEERPRTLFRTGDLAKYVEDGVVQIVGRKDTRVKLHGQRFELGEVEKSMLDCLPPGVTVAAEVVEPKNGTGPMLVAFVHGLSTDFSHKVKQLRERLATILPDHMVPRGFVELKERPLNPSGKLDRKLLRKQAADMQLIELVKHTGSVDKASPVTLQEKAMQGLWSTVLGLPTEYIGLQDDFFHLGGDSLHCIKLIAEARTQHICVSIEDILEHRTLQTMSKAASFGVLDQSTKRESEELTYTISDIAPSISQEDVENIALATDWQAWCIGQGLLKSHGWHDYMIFKFPTALDVEKLRYACRQLIERHALLRTVFVAQSRKTFQVILKPKAYPFHFAIIKASDGQNMDEIVKNTIENDIKRHTQLGDPLVAFTLVQNPAENTNQLVLRISHAQYDALSLDKLWRSLEALYLDKTLDVIPFTRFCAEASLATSKDSESFWKAALANSTMSEIRPQACPSIDYPINSAVKAIIPLVDLKTSGHTSATAVLASWSIVLSKLANKDSVVFGYITSGRHLPMPGVSDILGPCMNILPLRTDIVSTASTSSLLSSVQADYLKSLQHGHLGHYRIIENCTNWPRWTRFSTVVNHLSFELVKPPFSRIADCEFSVYEPEHDKAELWLQTFARDDKLEVELRYSTKAFSEDWVKTVLDSFIKVYQQLPDALERPLSEALPQVNMVAPGEGSTSREELVKDCSIPATEYPKALEELVLSAWESVLGSDFRLHPGFTDKTPFYEIWGNSVATAAFASEYSKNGIHMSNEEILGCPSIADTIAHLSARMDRDTGKTS</sequence>
<evidence type="ECO:0000256" key="3">
    <source>
        <dbReference type="ARBA" id="ARBA00022598"/>
    </source>
</evidence>
<dbReference type="VEuPathDB" id="FungiDB:CC77DRAFT_977730"/>
<organism evidence="5 6">
    <name type="scientific">Alternaria alternata</name>
    <name type="common">Alternaria rot fungus</name>
    <name type="synonym">Torula alternata</name>
    <dbReference type="NCBI Taxonomy" id="5599"/>
    <lineage>
        <taxon>Eukaryota</taxon>
        <taxon>Fungi</taxon>
        <taxon>Dikarya</taxon>
        <taxon>Ascomycota</taxon>
        <taxon>Pezizomycotina</taxon>
        <taxon>Dothideomycetes</taxon>
        <taxon>Pleosporomycetidae</taxon>
        <taxon>Pleosporales</taxon>
        <taxon>Pleosporineae</taxon>
        <taxon>Pleosporaceae</taxon>
        <taxon>Alternaria</taxon>
        <taxon>Alternaria sect. Alternaria</taxon>
        <taxon>Alternaria alternata complex</taxon>
    </lineage>
</organism>
<feature type="domain" description="Carrier" evidence="4">
    <location>
        <begin position="551"/>
        <end position="627"/>
    </location>
</feature>
<gene>
    <name evidence="5" type="ORF">CC77DRAFT_977730</name>
</gene>
<evidence type="ECO:0000313" key="5">
    <source>
        <dbReference type="EMBL" id="OAG25651.1"/>
    </source>
</evidence>
<dbReference type="KEGG" id="aalt:CC77DRAFT_977730"/>
<accession>A0A177E2F9</accession>
<evidence type="ECO:0000256" key="1">
    <source>
        <dbReference type="ARBA" id="ARBA00022450"/>
    </source>
</evidence>
<dbReference type="EMBL" id="KV441469">
    <property type="protein sequence ID" value="OAG25651.1"/>
    <property type="molecule type" value="Genomic_DNA"/>
</dbReference>
<dbReference type="Pfam" id="PF00550">
    <property type="entry name" value="PP-binding"/>
    <property type="match status" value="1"/>
</dbReference>
<dbReference type="PANTHER" id="PTHR45527:SF16">
    <property type="entry name" value="NONRIBOSOMAL PEPTIDE SYNTHASE ATNA-RELATED"/>
    <property type="match status" value="1"/>
</dbReference>
<dbReference type="GO" id="GO:0016874">
    <property type="term" value="F:ligase activity"/>
    <property type="evidence" value="ECO:0007669"/>
    <property type="project" value="UniProtKB-KW"/>
</dbReference>
<dbReference type="InterPro" id="IPR020845">
    <property type="entry name" value="AMP-binding_CS"/>
</dbReference>
<dbReference type="Proteomes" id="UP000077248">
    <property type="component" value="Unassembled WGS sequence"/>
</dbReference>
<dbReference type="GO" id="GO:0031177">
    <property type="term" value="F:phosphopantetheine binding"/>
    <property type="evidence" value="ECO:0007669"/>
    <property type="project" value="TreeGrafter"/>
</dbReference>
<dbReference type="OMA" id="QIENLAW"/>
<dbReference type="InterPro" id="IPR001242">
    <property type="entry name" value="Condensation_dom"/>
</dbReference>
<keyword evidence="3" id="KW-0436">Ligase</keyword>
<dbReference type="SUPFAM" id="SSF56801">
    <property type="entry name" value="Acetyl-CoA synthetase-like"/>
    <property type="match status" value="1"/>
</dbReference>
<dbReference type="GO" id="GO:0005737">
    <property type="term" value="C:cytoplasm"/>
    <property type="evidence" value="ECO:0007669"/>
    <property type="project" value="TreeGrafter"/>
</dbReference>
<dbReference type="CDD" id="cd05918">
    <property type="entry name" value="A_NRPS_SidN3_like"/>
    <property type="match status" value="1"/>
</dbReference>
<dbReference type="GO" id="GO:0044550">
    <property type="term" value="P:secondary metabolite biosynthetic process"/>
    <property type="evidence" value="ECO:0007669"/>
    <property type="project" value="TreeGrafter"/>
</dbReference>
<evidence type="ECO:0000259" key="4">
    <source>
        <dbReference type="PROSITE" id="PS50075"/>
    </source>
</evidence>
<keyword evidence="6" id="KW-1185">Reference proteome</keyword>
<evidence type="ECO:0000313" key="6">
    <source>
        <dbReference type="Proteomes" id="UP000077248"/>
    </source>
</evidence>
<dbReference type="Gene3D" id="1.10.1200.10">
    <property type="entry name" value="ACP-like"/>
    <property type="match status" value="1"/>
</dbReference>
<dbReference type="InterPro" id="IPR009081">
    <property type="entry name" value="PP-bd_ACP"/>
</dbReference>
<dbReference type="InterPro" id="IPR036736">
    <property type="entry name" value="ACP-like_sf"/>
</dbReference>